<dbReference type="Proteomes" id="UP000261812">
    <property type="component" value="Chromosome"/>
</dbReference>
<evidence type="ECO:0000313" key="5">
    <source>
        <dbReference type="Proteomes" id="UP000261812"/>
    </source>
</evidence>
<dbReference type="RefSeq" id="WP_181494756.1">
    <property type="nucleotide sequence ID" value="NZ_CP032152.1"/>
</dbReference>
<dbReference type="Pfam" id="PF00400">
    <property type="entry name" value="WD40"/>
    <property type="match status" value="3"/>
</dbReference>
<sequence length="130" mass="14176">MPLRGQTAPITCLAFHPHLPLIASGGQDRALRLWHVEEQAQKLMAPIEAVVLSADQSLLASGSVAGTLRLWHWQDQGQGLLSFARIPNQRLGEITSLAMPPRGRQIAAAYVSGLIQIWEPDPQVTEIGKN</sequence>
<feature type="repeat" description="WD" evidence="3">
    <location>
        <begin position="3"/>
        <end position="44"/>
    </location>
</feature>
<dbReference type="KEGG" id="tsq:D3A95_09330"/>
<name>A0A3B7MDM1_9CYAN</name>
<keyword evidence="2" id="KW-0677">Repeat</keyword>
<dbReference type="EMBL" id="CP032152">
    <property type="protein sequence ID" value="AXY68743.1"/>
    <property type="molecule type" value="Genomic_DNA"/>
</dbReference>
<dbReference type="Gene3D" id="2.130.10.10">
    <property type="entry name" value="YVTN repeat-like/Quinoprotein amine dehydrogenase"/>
    <property type="match status" value="1"/>
</dbReference>
<keyword evidence="5" id="KW-1185">Reference proteome</keyword>
<dbReference type="AlphaFoldDB" id="A0A3B7MDM1"/>
<evidence type="ECO:0000256" key="3">
    <source>
        <dbReference type="PROSITE-ProRule" id="PRU00221"/>
    </source>
</evidence>
<dbReference type="SMART" id="SM00320">
    <property type="entry name" value="WD40"/>
    <property type="match status" value="3"/>
</dbReference>
<accession>A0A3B7MDM1</accession>
<protein>
    <submittedName>
        <fullName evidence="4">Uncharacterized protein</fullName>
    </submittedName>
</protein>
<dbReference type="PROSITE" id="PS50082">
    <property type="entry name" value="WD_REPEATS_2"/>
    <property type="match status" value="1"/>
</dbReference>
<evidence type="ECO:0000256" key="2">
    <source>
        <dbReference type="ARBA" id="ARBA00022737"/>
    </source>
</evidence>
<dbReference type="InterPro" id="IPR036322">
    <property type="entry name" value="WD40_repeat_dom_sf"/>
</dbReference>
<evidence type="ECO:0000313" key="4">
    <source>
        <dbReference type="EMBL" id="AXY68743.1"/>
    </source>
</evidence>
<proteinExistence type="predicted"/>
<dbReference type="GO" id="GO:0042393">
    <property type="term" value="F:histone binding"/>
    <property type="evidence" value="ECO:0007669"/>
    <property type="project" value="TreeGrafter"/>
</dbReference>
<evidence type="ECO:0000256" key="1">
    <source>
        <dbReference type="ARBA" id="ARBA00022574"/>
    </source>
</evidence>
<dbReference type="PANTHER" id="PTHR22847:SF637">
    <property type="entry name" value="WD REPEAT DOMAIN 5B"/>
    <property type="match status" value="1"/>
</dbReference>
<organism evidence="4 5">
    <name type="scientific">Thermosynechococcus sichuanensis E542</name>
    <dbReference type="NCBI Taxonomy" id="2016101"/>
    <lineage>
        <taxon>Bacteria</taxon>
        <taxon>Bacillati</taxon>
        <taxon>Cyanobacteriota</taxon>
        <taxon>Cyanophyceae</taxon>
        <taxon>Acaryochloridales</taxon>
        <taxon>Thermosynechococcaceae</taxon>
        <taxon>Thermosynechococcus</taxon>
        <taxon>Thermosynechococcus sichuanensis</taxon>
    </lineage>
</organism>
<keyword evidence="1 3" id="KW-0853">WD repeat</keyword>
<dbReference type="PROSITE" id="PS50294">
    <property type="entry name" value="WD_REPEATS_REGION"/>
    <property type="match status" value="1"/>
</dbReference>
<dbReference type="PANTHER" id="PTHR22847">
    <property type="entry name" value="WD40 REPEAT PROTEIN"/>
    <property type="match status" value="1"/>
</dbReference>
<gene>
    <name evidence="4" type="ORF">D3A95_09330</name>
</gene>
<reference evidence="5" key="1">
    <citation type="submission" date="2018-09" db="EMBL/GenBank/DDBJ databases">
        <title>Complete genome sequence of thermophilic cyanobacteria strain Thermosynechococcus elongatus PKUAC-SCTE542.</title>
        <authorList>
            <person name="Liang Y."/>
            <person name="Tang J."/>
            <person name="Daroch M."/>
        </authorList>
    </citation>
    <scope>NUCLEOTIDE SEQUENCE [LARGE SCALE GENOMIC DNA]</scope>
    <source>
        <strain evidence="5">E542</strain>
    </source>
</reference>
<dbReference type="SUPFAM" id="SSF50978">
    <property type="entry name" value="WD40 repeat-like"/>
    <property type="match status" value="1"/>
</dbReference>
<dbReference type="InterPro" id="IPR015943">
    <property type="entry name" value="WD40/YVTN_repeat-like_dom_sf"/>
</dbReference>
<dbReference type="InterPro" id="IPR001680">
    <property type="entry name" value="WD40_rpt"/>
</dbReference>